<reference evidence="2" key="1">
    <citation type="submission" date="2016-06" db="EMBL/GenBank/DDBJ databases">
        <title>Parallel loss of symbiosis genes in relatives of nitrogen-fixing non-legume Parasponia.</title>
        <authorList>
            <person name="Van Velzen R."/>
            <person name="Holmer R."/>
            <person name="Bu F."/>
            <person name="Rutten L."/>
            <person name="Van Zeijl A."/>
            <person name="Liu W."/>
            <person name="Santuari L."/>
            <person name="Cao Q."/>
            <person name="Sharma T."/>
            <person name="Shen D."/>
            <person name="Roswanjaya Y."/>
            <person name="Wardhani T."/>
            <person name="Kalhor M.S."/>
            <person name="Jansen J."/>
            <person name="Van den Hoogen J."/>
            <person name="Gungor B."/>
            <person name="Hartog M."/>
            <person name="Hontelez J."/>
            <person name="Verver J."/>
            <person name="Yang W.-C."/>
            <person name="Schijlen E."/>
            <person name="Repin R."/>
            <person name="Schilthuizen M."/>
            <person name="Schranz E."/>
            <person name="Heidstra R."/>
            <person name="Miyata K."/>
            <person name="Fedorova E."/>
            <person name="Kohlen W."/>
            <person name="Bisseling T."/>
            <person name="Smit S."/>
            <person name="Geurts R."/>
        </authorList>
    </citation>
    <scope>NUCLEOTIDE SEQUENCE [LARGE SCALE GENOMIC DNA]</scope>
    <source>
        <strain evidence="2">cv. WU1-14</strain>
    </source>
</reference>
<comment type="caution">
    <text evidence="1">The sequence shown here is derived from an EMBL/GenBank/DDBJ whole genome shotgun (WGS) entry which is preliminary data.</text>
</comment>
<organism evidence="1 2">
    <name type="scientific">Parasponia andersonii</name>
    <name type="common">Sponia andersonii</name>
    <dbReference type="NCBI Taxonomy" id="3476"/>
    <lineage>
        <taxon>Eukaryota</taxon>
        <taxon>Viridiplantae</taxon>
        <taxon>Streptophyta</taxon>
        <taxon>Embryophyta</taxon>
        <taxon>Tracheophyta</taxon>
        <taxon>Spermatophyta</taxon>
        <taxon>Magnoliopsida</taxon>
        <taxon>eudicotyledons</taxon>
        <taxon>Gunneridae</taxon>
        <taxon>Pentapetalae</taxon>
        <taxon>rosids</taxon>
        <taxon>fabids</taxon>
        <taxon>Rosales</taxon>
        <taxon>Cannabaceae</taxon>
        <taxon>Parasponia</taxon>
    </lineage>
</organism>
<evidence type="ECO:0000313" key="2">
    <source>
        <dbReference type="Proteomes" id="UP000237105"/>
    </source>
</evidence>
<dbReference type="AlphaFoldDB" id="A0A2P5B1V8"/>
<proteinExistence type="predicted"/>
<sequence>MYNINQITREKIGDKITHLNLKILTNNPQHNYIDLQCINN</sequence>
<dbReference type="EMBL" id="JXTB01000384">
    <property type="protein sequence ID" value="PON42751.1"/>
    <property type="molecule type" value="Genomic_DNA"/>
</dbReference>
<protein>
    <submittedName>
        <fullName evidence="1">Uncharacterized protein</fullName>
    </submittedName>
</protein>
<name>A0A2P5B1V8_PARAD</name>
<gene>
    <name evidence="1" type="ORF">PanWU01x14_279280</name>
</gene>
<evidence type="ECO:0000313" key="1">
    <source>
        <dbReference type="EMBL" id="PON42751.1"/>
    </source>
</evidence>
<accession>A0A2P5B1V8</accession>
<keyword evidence="2" id="KW-1185">Reference proteome</keyword>
<dbReference type="Proteomes" id="UP000237105">
    <property type="component" value="Unassembled WGS sequence"/>
</dbReference>